<evidence type="ECO:0000313" key="12">
    <source>
        <dbReference type="Proteomes" id="UP000070168"/>
    </source>
</evidence>
<accession>A0A135LL87</accession>
<dbReference type="SUPFAM" id="SSF51735">
    <property type="entry name" value="NAD(P)-binding Rossmann-fold domains"/>
    <property type="match status" value="1"/>
</dbReference>
<dbReference type="FunFam" id="3.40.605.10:FF:000005">
    <property type="entry name" value="Succinate-semialdehyde dehydrogenase I"/>
    <property type="match status" value="1"/>
</dbReference>
<dbReference type="Pfam" id="PF00171">
    <property type="entry name" value="Aldedh"/>
    <property type="match status" value="1"/>
</dbReference>
<dbReference type="EMBL" id="LHQR01000048">
    <property type="protein sequence ID" value="KXG49751.1"/>
    <property type="molecule type" value="Genomic_DNA"/>
</dbReference>
<evidence type="ECO:0000256" key="8">
    <source>
        <dbReference type="RuleBase" id="RU003345"/>
    </source>
</evidence>
<evidence type="ECO:0000313" key="11">
    <source>
        <dbReference type="EMBL" id="KXG49751.1"/>
    </source>
</evidence>
<dbReference type="Gene3D" id="3.90.25.10">
    <property type="entry name" value="UDP-galactose 4-epimerase, domain 1"/>
    <property type="match status" value="1"/>
</dbReference>
<name>A0A135LL87_PENPA</name>
<dbReference type="GO" id="GO:0009450">
    <property type="term" value="P:gamma-aminobutyric acid catabolic process"/>
    <property type="evidence" value="ECO:0007669"/>
    <property type="project" value="TreeGrafter"/>
</dbReference>
<dbReference type="InterPro" id="IPR015590">
    <property type="entry name" value="Aldehyde_DH_dom"/>
</dbReference>
<comment type="catalytic activity">
    <reaction evidence="5">
        <text>succinate semialdehyde + NAD(+) + H2O = succinate + NADH + 2 H(+)</text>
        <dbReference type="Rhea" id="RHEA:13217"/>
        <dbReference type="ChEBI" id="CHEBI:15377"/>
        <dbReference type="ChEBI" id="CHEBI:15378"/>
        <dbReference type="ChEBI" id="CHEBI:30031"/>
        <dbReference type="ChEBI" id="CHEBI:57540"/>
        <dbReference type="ChEBI" id="CHEBI:57706"/>
        <dbReference type="ChEBI" id="CHEBI:57945"/>
        <dbReference type="EC" id="1.2.1.16"/>
    </reaction>
</comment>
<keyword evidence="12" id="KW-1185">Reference proteome</keyword>
<feature type="domain" description="Aldehyde dehydrogenase" evidence="9">
    <location>
        <begin position="27"/>
        <end position="492"/>
    </location>
</feature>
<dbReference type="PROSITE" id="PS00687">
    <property type="entry name" value="ALDEHYDE_DEHYDR_GLU"/>
    <property type="match status" value="1"/>
</dbReference>
<evidence type="ECO:0000259" key="9">
    <source>
        <dbReference type="Pfam" id="PF00171"/>
    </source>
</evidence>
<dbReference type="InterPro" id="IPR016163">
    <property type="entry name" value="Ald_DH_C"/>
</dbReference>
<dbReference type="CDD" id="cd07103">
    <property type="entry name" value="ALDH_F5_SSADH_GabD"/>
    <property type="match status" value="1"/>
</dbReference>
<dbReference type="InterPro" id="IPR008030">
    <property type="entry name" value="NmrA-like"/>
</dbReference>
<evidence type="ECO:0000259" key="10">
    <source>
        <dbReference type="Pfam" id="PF05368"/>
    </source>
</evidence>
<dbReference type="EC" id="1.2.1.16" evidence="6"/>
<evidence type="ECO:0000256" key="1">
    <source>
        <dbReference type="ARBA" id="ARBA00005176"/>
    </source>
</evidence>
<dbReference type="RefSeq" id="XP_040648287.1">
    <property type="nucleotide sequence ID" value="XM_040793432.1"/>
</dbReference>
<dbReference type="GO" id="GO:0004777">
    <property type="term" value="F:succinate-semialdehyde dehydrogenase (NAD+) activity"/>
    <property type="evidence" value="ECO:0007669"/>
    <property type="project" value="TreeGrafter"/>
</dbReference>
<dbReference type="PANTHER" id="PTHR43353:SF5">
    <property type="entry name" value="SUCCINATE-SEMIALDEHYDE DEHYDROGENASE, MITOCHONDRIAL"/>
    <property type="match status" value="1"/>
</dbReference>
<dbReference type="GeneID" id="63708732"/>
<evidence type="ECO:0000256" key="2">
    <source>
        <dbReference type="ARBA" id="ARBA00009986"/>
    </source>
</evidence>
<reference evidence="11 12" key="1">
    <citation type="journal article" date="2016" name="BMC Genomics">
        <title>Genome sequencing and secondary metabolism of the postharvest pathogen Penicillium griseofulvum.</title>
        <authorList>
            <person name="Banani H."/>
            <person name="Marcet-Houben M."/>
            <person name="Ballester A.R."/>
            <person name="Abbruscato P."/>
            <person name="Gonzalez-Candelas L."/>
            <person name="Gabaldon T."/>
            <person name="Spadaro D."/>
        </authorList>
    </citation>
    <scope>NUCLEOTIDE SEQUENCE [LARGE SCALE GENOMIC DNA]</scope>
    <source>
        <strain evidence="11 12">PG3</strain>
    </source>
</reference>
<dbReference type="Proteomes" id="UP000070168">
    <property type="component" value="Unassembled WGS sequence"/>
</dbReference>
<dbReference type="Gene3D" id="3.40.50.720">
    <property type="entry name" value="NAD(P)-binding Rossmann-like Domain"/>
    <property type="match status" value="1"/>
</dbReference>
<comment type="caution">
    <text evidence="11">The sequence shown here is derived from an EMBL/GenBank/DDBJ whole genome shotgun (WGS) entry which is preliminary data.</text>
</comment>
<evidence type="ECO:0000256" key="6">
    <source>
        <dbReference type="ARBA" id="ARBA00067047"/>
    </source>
</evidence>
<dbReference type="SUPFAM" id="SSF53720">
    <property type="entry name" value="ALDH-like"/>
    <property type="match status" value="1"/>
</dbReference>
<dbReference type="PANTHER" id="PTHR43353">
    <property type="entry name" value="SUCCINATE-SEMIALDEHYDE DEHYDROGENASE, MITOCHONDRIAL"/>
    <property type="match status" value="1"/>
</dbReference>
<dbReference type="Gene3D" id="3.40.309.10">
    <property type="entry name" value="Aldehyde Dehydrogenase, Chain A, domain 2"/>
    <property type="match status" value="1"/>
</dbReference>
<dbReference type="InterPro" id="IPR050740">
    <property type="entry name" value="Aldehyde_DH_Superfamily"/>
</dbReference>
<proteinExistence type="inferred from homology"/>
<dbReference type="FunFam" id="3.40.309.10:FF:000004">
    <property type="entry name" value="Succinate-semialdehyde dehydrogenase I"/>
    <property type="match status" value="1"/>
</dbReference>
<gene>
    <name evidence="11" type="ORF">PGRI_057190</name>
</gene>
<dbReference type="InterPro" id="IPR036291">
    <property type="entry name" value="NAD(P)-bd_dom_sf"/>
</dbReference>
<comment type="catalytic activity">
    <reaction evidence="4">
        <text>succinate semialdehyde + NADP(+) + H2O = succinate + NADPH + 2 H(+)</text>
        <dbReference type="Rhea" id="RHEA:13213"/>
        <dbReference type="ChEBI" id="CHEBI:15377"/>
        <dbReference type="ChEBI" id="CHEBI:15378"/>
        <dbReference type="ChEBI" id="CHEBI:30031"/>
        <dbReference type="ChEBI" id="CHEBI:57706"/>
        <dbReference type="ChEBI" id="CHEBI:57783"/>
        <dbReference type="ChEBI" id="CHEBI:58349"/>
        <dbReference type="EC" id="1.2.1.16"/>
    </reaction>
</comment>
<sequence>MTITTEFPISLRDPTLLDSRGLINGEWRHASNQKTFPVYEPATGSVLHPCADFGREEFVQAIDAAHIGYKSFYSGTTANERAQLLRRWHDLIIENVEDLAIILSLENGKTFAEAKGEVTYAATFVAWFAEEAVRNYGDVIPSSYANSTVLTYKEPVGVCGIITPWNFPAAMITRKIAPAFAAGCSVVIKPPSETPFSAIALAKLALKAGIPSSLIHVIPTKDRKASLELATNPLVRKISFTGSTAVGKMLTKLASDTMKKVSMELGGNAPFVVFEDADLDQAVDAALICKFRASGQTCVSSSKCANRLYVHKQVLEAFAEKLTAKVQALKLGRGIDNGTTQGPLVNAAAVEKVKAHVADALAKGGQLWTGGQAPSHLSGFFFEPTIITGATPNMAVATDETFGPLAAIFPFESEDDVITQANASEYGLAGYFFSQNVSRIFRVARQLECGMIGVNTGLISAAESPFGGIKESGVGREGSRYGLSEYQNIKSVTIALCLCLPKPILLHNLVKTFDTYLIVMASPKKIVVIGGTGMFGGSVARSLKDNPEFEVVLTTRDPNSPKACKRREEGFLLVKADSWNASELDLVMAGAYGVFLNTDSDDLNFKNEIGLPESAMGKIVIDAAIRQSVKYFVFAGLPQSNRITNGEVSILSFDNKSAIANYGRKAGFEAFVEVNCGWAMDIFFMETYANAFGGFASIPDSEGFLSLKIFPMSNDSGLIPWTSVKDDYGDAVHAVFLEPSKYANRIIWAISEAATFQDVANAYNRLTGTQVARYVPQTEPLKASTPGKTKEVNGLRNYCHYTKGKYCNNQVTNDHLLEEMRELKTLATKARGKGHASTRSVEGFLRDNLTVKLQPSLSKI</sequence>
<evidence type="ECO:0000256" key="3">
    <source>
        <dbReference type="ARBA" id="ARBA00023002"/>
    </source>
</evidence>
<dbReference type="STRING" id="5078.A0A135LL87"/>
<dbReference type="InterPro" id="IPR016161">
    <property type="entry name" value="Ald_DH/histidinol_DH"/>
</dbReference>
<evidence type="ECO:0000256" key="4">
    <source>
        <dbReference type="ARBA" id="ARBA00050387"/>
    </source>
</evidence>
<dbReference type="Gene3D" id="3.40.605.10">
    <property type="entry name" value="Aldehyde Dehydrogenase, Chain A, domain 1"/>
    <property type="match status" value="1"/>
</dbReference>
<evidence type="ECO:0000256" key="5">
    <source>
        <dbReference type="ARBA" id="ARBA00052698"/>
    </source>
</evidence>
<feature type="domain" description="NmrA-like" evidence="10">
    <location>
        <begin position="524"/>
        <end position="776"/>
    </location>
</feature>
<keyword evidence="3 8" id="KW-0560">Oxidoreductase</keyword>
<dbReference type="AlphaFoldDB" id="A0A135LL87"/>
<dbReference type="OrthoDB" id="310895at2759"/>
<comment type="pathway">
    <text evidence="1">Amino-acid degradation; 4-aminobutanoate degradation.</text>
</comment>
<dbReference type="InterPro" id="IPR029510">
    <property type="entry name" value="Ald_DH_CS_GLU"/>
</dbReference>
<dbReference type="Pfam" id="PF05368">
    <property type="entry name" value="NmrA"/>
    <property type="match status" value="1"/>
</dbReference>
<protein>
    <recommendedName>
        <fullName evidence="6">succinate-semialdehyde dehydrogenase [NAD(P)(+)]</fullName>
        <ecNumber evidence="6">1.2.1.16</ecNumber>
    </recommendedName>
</protein>
<feature type="active site" evidence="7">
    <location>
        <position position="264"/>
    </location>
</feature>
<comment type="similarity">
    <text evidence="2 8">Belongs to the aldehyde dehydrogenase family.</text>
</comment>
<organism evidence="11 12">
    <name type="scientific">Penicillium patulum</name>
    <name type="common">Penicillium griseofulvum</name>
    <dbReference type="NCBI Taxonomy" id="5078"/>
    <lineage>
        <taxon>Eukaryota</taxon>
        <taxon>Fungi</taxon>
        <taxon>Dikarya</taxon>
        <taxon>Ascomycota</taxon>
        <taxon>Pezizomycotina</taxon>
        <taxon>Eurotiomycetes</taxon>
        <taxon>Eurotiomycetidae</taxon>
        <taxon>Eurotiales</taxon>
        <taxon>Aspergillaceae</taxon>
        <taxon>Penicillium</taxon>
    </lineage>
</organism>
<evidence type="ECO:0000256" key="7">
    <source>
        <dbReference type="PROSITE-ProRule" id="PRU10007"/>
    </source>
</evidence>
<dbReference type="InterPro" id="IPR016162">
    <property type="entry name" value="Ald_DH_N"/>
</dbReference>